<dbReference type="InterPro" id="IPR035906">
    <property type="entry name" value="MetI-like_sf"/>
</dbReference>
<accession>A0A401LFH2</accession>
<evidence type="ECO:0000256" key="1">
    <source>
        <dbReference type="ARBA" id="ARBA00004651"/>
    </source>
</evidence>
<dbReference type="InterPro" id="IPR000515">
    <property type="entry name" value="MetI-like"/>
</dbReference>
<evidence type="ECO:0000256" key="3">
    <source>
        <dbReference type="ARBA" id="ARBA00022475"/>
    </source>
</evidence>
<dbReference type="PROSITE" id="PS50928">
    <property type="entry name" value="ABC_TM1"/>
    <property type="match status" value="1"/>
</dbReference>
<evidence type="ECO:0000256" key="4">
    <source>
        <dbReference type="ARBA" id="ARBA00022692"/>
    </source>
</evidence>
<dbReference type="CDD" id="cd06261">
    <property type="entry name" value="TM_PBP2"/>
    <property type="match status" value="1"/>
</dbReference>
<keyword evidence="4 7" id="KW-0812">Transmembrane</keyword>
<evidence type="ECO:0000313" key="9">
    <source>
        <dbReference type="EMBL" id="GCB30204.1"/>
    </source>
</evidence>
<feature type="transmembrane region" description="Helical" evidence="7">
    <location>
        <begin position="86"/>
        <end position="105"/>
    </location>
</feature>
<keyword evidence="5 7" id="KW-1133">Transmembrane helix</keyword>
<feature type="transmembrane region" description="Helical" evidence="7">
    <location>
        <begin position="239"/>
        <end position="258"/>
    </location>
</feature>
<name>A0A401LFH2_9FIRM</name>
<keyword evidence="6 7" id="KW-0472">Membrane</keyword>
<feature type="transmembrane region" description="Helical" evidence="7">
    <location>
        <begin position="24"/>
        <end position="44"/>
    </location>
</feature>
<protein>
    <submittedName>
        <fullName evidence="9">Sulfonate ABC transporter permease</fullName>
    </submittedName>
</protein>
<sequence>MSHEKEHISKEQTAYLRRTQKRKAAVWLLQALLLVLFFLLWEIAADCGWIDPFLFSQPTELFATAVKMIRDGSLFLHIGTTLRETVIGFLLGTILGTLTAVLLWWNRFISDVAEPYLVVLNSLPKTALAPIIIVWFGNNQSSIIIVALLTSIVVTILSVLNGFLQVDEDQIKLIRIFGGTKRQVLTKVVFPANIPCILNALKINVGLSFVGVIVGEFLVAQDGLGFLIVYSSQTFAMRVVLLSVVILAILSALMYRAISLLEKQFHKWQG</sequence>
<feature type="transmembrane region" description="Helical" evidence="7">
    <location>
        <begin position="207"/>
        <end position="230"/>
    </location>
</feature>
<keyword evidence="10" id="KW-1185">Reference proteome</keyword>
<comment type="similarity">
    <text evidence="7">Belongs to the binding-protein-dependent transport system permease family.</text>
</comment>
<dbReference type="AlphaFoldDB" id="A0A401LFH2"/>
<keyword evidence="3" id="KW-1003">Cell membrane</keyword>
<feature type="transmembrane region" description="Helical" evidence="7">
    <location>
        <begin position="143"/>
        <end position="164"/>
    </location>
</feature>
<evidence type="ECO:0000313" key="10">
    <source>
        <dbReference type="Proteomes" id="UP000287361"/>
    </source>
</evidence>
<organism evidence="9 10">
    <name type="scientific">Anaerotignum faecicola</name>
    <dbReference type="NCBI Taxonomy" id="2358141"/>
    <lineage>
        <taxon>Bacteria</taxon>
        <taxon>Bacillati</taxon>
        <taxon>Bacillota</taxon>
        <taxon>Clostridia</taxon>
        <taxon>Lachnospirales</taxon>
        <taxon>Anaerotignaceae</taxon>
        <taxon>Anaerotignum</taxon>
    </lineage>
</organism>
<evidence type="ECO:0000256" key="2">
    <source>
        <dbReference type="ARBA" id="ARBA00022448"/>
    </source>
</evidence>
<proteinExistence type="inferred from homology"/>
<feature type="domain" description="ABC transmembrane type-1" evidence="8">
    <location>
        <begin position="78"/>
        <end position="255"/>
    </location>
</feature>
<dbReference type="EMBL" id="BHVZ01000010">
    <property type="protein sequence ID" value="GCB30204.1"/>
    <property type="molecule type" value="Genomic_DNA"/>
</dbReference>
<evidence type="ECO:0000256" key="7">
    <source>
        <dbReference type="RuleBase" id="RU363032"/>
    </source>
</evidence>
<dbReference type="SUPFAM" id="SSF161098">
    <property type="entry name" value="MetI-like"/>
    <property type="match status" value="1"/>
</dbReference>
<dbReference type="Pfam" id="PF00528">
    <property type="entry name" value="BPD_transp_1"/>
    <property type="match status" value="1"/>
</dbReference>
<gene>
    <name evidence="9" type="ORF">KGMB03357_18650</name>
</gene>
<dbReference type="PANTHER" id="PTHR30151:SF19">
    <property type="entry name" value="ABC TRANSPORTER PERMEASE"/>
    <property type="match status" value="1"/>
</dbReference>
<keyword evidence="2 7" id="KW-0813">Transport</keyword>
<dbReference type="PANTHER" id="PTHR30151">
    <property type="entry name" value="ALKANE SULFONATE ABC TRANSPORTER-RELATED, MEMBRANE SUBUNIT"/>
    <property type="match status" value="1"/>
</dbReference>
<dbReference type="GO" id="GO:0055085">
    <property type="term" value="P:transmembrane transport"/>
    <property type="evidence" value="ECO:0007669"/>
    <property type="project" value="InterPro"/>
</dbReference>
<dbReference type="Proteomes" id="UP000287361">
    <property type="component" value="Unassembled WGS sequence"/>
</dbReference>
<comment type="caution">
    <text evidence="9">The sequence shown here is derived from an EMBL/GenBank/DDBJ whole genome shotgun (WGS) entry which is preliminary data.</text>
</comment>
<evidence type="ECO:0000256" key="6">
    <source>
        <dbReference type="ARBA" id="ARBA00023136"/>
    </source>
</evidence>
<evidence type="ECO:0000259" key="8">
    <source>
        <dbReference type="PROSITE" id="PS50928"/>
    </source>
</evidence>
<feature type="transmembrane region" description="Helical" evidence="7">
    <location>
        <begin position="117"/>
        <end position="137"/>
    </location>
</feature>
<evidence type="ECO:0000256" key="5">
    <source>
        <dbReference type="ARBA" id="ARBA00022989"/>
    </source>
</evidence>
<comment type="subcellular location">
    <subcellularLocation>
        <location evidence="1 7">Cell membrane</location>
        <topology evidence="1 7">Multi-pass membrane protein</topology>
    </subcellularLocation>
</comment>
<dbReference type="GO" id="GO:0005886">
    <property type="term" value="C:plasma membrane"/>
    <property type="evidence" value="ECO:0007669"/>
    <property type="project" value="UniProtKB-SubCell"/>
</dbReference>
<reference evidence="9 10" key="1">
    <citation type="submission" date="2018-10" db="EMBL/GenBank/DDBJ databases">
        <title>Draft Genome Sequence of Anaerotignum sp. KCTC 15736.</title>
        <authorList>
            <person name="Choi S.H."/>
            <person name="Kim J.S."/>
            <person name="Kang S.W."/>
            <person name="Lee J.S."/>
            <person name="Park S.H."/>
        </authorList>
    </citation>
    <scope>NUCLEOTIDE SEQUENCE [LARGE SCALE GENOMIC DNA]</scope>
    <source>
        <strain evidence="9 10">KCTC 15736</strain>
    </source>
</reference>
<dbReference type="Gene3D" id="1.10.3720.10">
    <property type="entry name" value="MetI-like"/>
    <property type="match status" value="1"/>
</dbReference>